<gene>
    <name evidence="10" type="ORF">SAMN05421855_1011205</name>
</gene>
<dbReference type="RefSeq" id="WP_093141796.1">
    <property type="nucleotide sequence ID" value="NZ_BMWO01000001.1"/>
</dbReference>
<dbReference type="Pfam" id="PF02687">
    <property type="entry name" value="FtsX"/>
    <property type="match status" value="1"/>
</dbReference>
<feature type="transmembrane region" description="Helical" evidence="7">
    <location>
        <begin position="291"/>
        <end position="316"/>
    </location>
</feature>
<evidence type="ECO:0000256" key="1">
    <source>
        <dbReference type="ARBA" id="ARBA00004651"/>
    </source>
</evidence>
<evidence type="ECO:0000259" key="9">
    <source>
        <dbReference type="Pfam" id="PF12704"/>
    </source>
</evidence>
<evidence type="ECO:0000259" key="8">
    <source>
        <dbReference type="Pfam" id="PF02687"/>
    </source>
</evidence>
<dbReference type="InterPro" id="IPR050250">
    <property type="entry name" value="Macrolide_Exporter_MacB"/>
</dbReference>
<accession>A0A1G7DWK0</accession>
<dbReference type="Pfam" id="PF12704">
    <property type="entry name" value="MacB_PCD"/>
    <property type="match status" value="1"/>
</dbReference>
<keyword evidence="3 7" id="KW-0812">Transmembrane</keyword>
<protein>
    <submittedName>
        <fullName evidence="10">Putative ABC transport system permease protein</fullName>
    </submittedName>
</protein>
<keyword evidence="5 7" id="KW-0472">Membrane</keyword>
<evidence type="ECO:0000256" key="2">
    <source>
        <dbReference type="ARBA" id="ARBA00022475"/>
    </source>
</evidence>
<reference evidence="10 11" key="1">
    <citation type="submission" date="2016-10" db="EMBL/GenBank/DDBJ databases">
        <authorList>
            <person name="de Groot N.N."/>
        </authorList>
    </citation>
    <scope>NUCLEOTIDE SEQUENCE [LARGE SCALE GENOMIC DNA]</scope>
    <source>
        <strain evidence="10 11">DSM 16195</strain>
    </source>
</reference>
<keyword evidence="11" id="KW-1185">Reference proteome</keyword>
<dbReference type="AlphaFoldDB" id="A0A1G7DWK0"/>
<comment type="subcellular location">
    <subcellularLocation>
        <location evidence="1">Cell membrane</location>
        <topology evidence="1">Multi-pass membrane protein</topology>
    </subcellularLocation>
</comment>
<organism evidence="10 11">
    <name type="scientific">Ulvibacter litoralis</name>
    <dbReference type="NCBI Taxonomy" id="227084"/>
    <lineage>
        <taxon>Bacteria</taxon>
        <taxon>Pseudomonadati</taxon>
        <taxon>Bacteroidota</taxon>
        <taxon>Flavobacteriia</taxon>
        <taxon>Flavobacteriales</taxon>
        <taxon>Flavobacteriaceae</taxon>
        <taxon>Ulvibacter</taxon>
    </lineage>
</organism>
<evidence type="ECO:0000256" key="7">
    <source>
        <dbReference type="SAM" id="Phobius"/>
    </source>
</evidence>
<dbReference type="GO" id="GO:0022857">
    <property type="term" value="F:transmembrane transporter activity"/>
    <property type="evidence" value="ECO:0007669"/>
    <property type="project" value="TreeGrafter"/>
</dbReference>
<feature type="domain" description="ABC3 transporter permease C-terminal" evidence="8">
    <location>
        <begin position="295"/>
        <end position="416"/>
    </location>
</feature>
<dbReference type="InterPro" id="IPR025857">
    <property type="entry name" value="MacB_PCD"/>
</dbReference>
<dbReference type="Proteomes" id="UP000199321">
    <property type="component" value="Unassembled WGS sequence"/>
</dbReference>
<evidence type="ECO:0000256" key="3">
    <source>
        <dbReference type="ARBA" id="ARBA00022692"/>
    </source>
</evidence>
<comment type="similarity">
    <text evidence="6">Belongs to the ABC-4 integral membrane protein family.</text>
</comment>
<name>A0A1G7DWK0_9FLAO</name>
<dbReference type="PANTHER" id="PTHR30572">
    <property type="entry name" value="MEMBRANE COMPONENT OF TRANSPORTER-RELATED"/>
    <property type="match status" value="1"/>
</dbReference>
<feature type="transmembrane region" description="Helical" evidence="7">
    <location>
        <begin position="345"/>
        <end position="366"/>
    </location>
</feature>
<evidence type="ECO:0000313" key="10">
    <source>
        <dbReference type="EMBL" id="SDE55566.1"/>
    </source>
</evidence>
<keyword evidence="2" id="KW-1003">Cell membrane</keyword>
<feature type="transmembrane region" description="Helical" evidence="7">
    <location>
        <begin position="386"/>
        <end position="407"/>
    </location>
</feature>
<proteinExistence type="inferred from homology"/>
<evidence type="ECO:0000256" key="5">
    <source>
        <dbReference type="ARBA" id="ARBA00023136"/>
    </source>
</evidence>
<dbReference type="PANTHER" id="PTHR30572:SF4">
    <property type="entry name" value="ABC TRANSPORTER PERMEASE YTRF"/>
    <property type="match status" value="1"/>
</dbReference>
<keyword evidence="4 7" id="KW-1133">Transmembrane helix</keyword>
<feature type="transmembrane region" description="Helical" evidence="7">
    <location>
        <begin position="21"/>
        <end position="44"/>
    </location>
</feature>
<dbReference type="GO" id="GO:0005886">
    <property type="term" value="C:plasma membrane"/>
    <property type="evidence" value="ECO:0007669"/>
    <property type="project" value="UniProtKB-SubCell"/>
</dbReference>
<evidence type="ECO:0000313" key="11">
    <source>
        <dbReference type="Proteomes" id="UP000199321"/>
    </source>
</evidence>
<evidence type="ECO:0000256" key="6">
    <source>
        <dbReference type="ARBA" id="ARBA00038076"/>
    </source>
</evidence>
<sequence>MSKLFSRDIWSEIIEALSSNWFRTLLTAFGVLWGIFILVILLAAGKGLENGVKQGFGGMATNSMFMWTQTASKPYKGLPKGRRYNFKIGDVEAIKQSVPDLRFVSPRNQLGGFRGNNNVVRGLKTGAYNVYGDYPEIIQQQPMDITSGRFINYSDIQDKRKVAVIGESVRKGLYETGEEVIGSYIKINGVNFMVIGTYTKKSQGGGDPEENQKEIYVPFTSFSQAFNMGEIVGWMAITANDGASITELKSRVFDVVKARHSISPDDDRAVGNFDLYQEYSQINGLFVALNFVAYFVGILVLLSGIIGISNIMLIVVKERTKEIGIRRALGATPWEIRSQILLESIFLTIISGMAGIVLASGVLALVNLVLDGMDTSTMMFANPTVNIGVVFIALLILIVSGLLAGLIPAQTAIRVKPVDALRTE</sequence>
<dbReference type="EMBL" id="FNBA01000001">
    <property type="protein sequence ID" value="SDE55566.1"/>
    <property type="molecule type" value="Genomic_DNA"/>
</dbReference>
<dbReference type="OrthoDB" id="9770036at2"/>
<dbReference type="InterPro" id="IPR003838">
    <property type="entry name" value="ABC3_permease_C"/>
</dbReference>
<evidence type="ECO:0000256" key="4">
    <source>
        <dbReference type="ARBA" id="ARBA00022989"/>
    </source>
</evidence>
<feature type="domain" description="MacB-like periplasmic core" evidence="9">
    <location>
        <begin position="24"/>
        <end position="252"/>
    </location>
</feature>
<dbReference type="STRING" id="227084.SAMN05421855_1011205"/>